<dbReference type="InterPro" id="IPR007452">
    <property type="entry name" value="TamB_C"/>
</dbReference>
<evidence type="ECO:0000259" key="6">
    <source>
        <dbReference type="Pfam" id="PF04357"/>
    </source>
</evidence>
<dbReference type="EMBL" id="WWNE01000012">
    <property type="protein sequence ID" value="NBG67002.1"/>
    <property type="molecule type" value="Genomic_DNA"/>
</dbReference>
<dbReference type="PANTHER" id="PTHR36985">
    <property type="entry name" value="TRANSLOCATION AND ASSEMBLY MODULE SUBUNIT TAMB"/>
    <property type="match status" value="1"/>
</dbReference>
<name>A0A6N9NM93_9FLAO</name>
<dbReference type="Proteomes" id="UP000470771">
    <property type="component" value="Unassembled WGS sequence"/>
</dbReference>
<evidence type="ECO:0000313" key="7">
    <source>
        <dbReference type="EMBL" id="NBG67002.1"/>
    </source>
</evidence>
<evidence type="ECO:0000256" key="5">
    <source>
        <dbReference type="SAM" id="Phobius"/>
    </source>
</evidence>
<comment type="caution">
    <text evidence="7">The sequence shown here is derived from an EMBL/GenBank/DDBJ whole genome shotgun (WGS) entry which is preliminary data.</text>
</comment>
<accession>A0A6N9NM93</accession>
<dbReference type="RefSeq" id="WP_160633953.1">
    <property type="nucleotide sequence ID" value="NZ_WWNE01000012.1"/>
</dbReference>
<keyword evidence="4 5" id="KW-0472">Membrane</keyword>
<sequence>MKFATQTFSGKLKLKSIKKALKIVGITIGAIIMIFLIFLFALRFSPFQTFLTKKAAAYLSDQLNTTVSLKRIDVEFFKTIVLEEFYIEDQDHDTLIYADKLYANFKLLQIKKQVIDLNEIALEGGVFNLKTWADHKGSNYDFIADYFSPPQVDTVIVDTLNHETWKINFDDVRLVNSRFIYEDIGYPFVEYGVDFSHLDVTNVNGIFRSIYFKKDTIFSEIEALSFNEKSGFGVLQLFGNAKIHSTLLEVKDLKLETKNSNIKAHLIFSMDSFLSYNDFNEAVEINTDFDESLVAFEDIAFFAPELKDLKEKVFLTGKVTGTVSNMKGRNVEMHLLSDTYLKGSFDLRGLPIIDETFIYLKVSELRTSKSSLERMPLFPFSSGKHLEVPENFELLGTINFKGSFTGFVTDFVAYGEFNTALGQMVTDISLKSNQAIPQYTGKVKMNRFNAGRFFGIEQDVQKTTLIANVTGEGFTKEDLNVELDGNVKSLELFGYNYKNIEVKGKLNNQRFEGIASIEDENIDFDFNGKIDVSRKLPIYNFKLNVNKANLAKLNLIETTDTSIVISTTAQLNMIGNQLDNLEGGLQLSNSFYRDSVNAFYVKNITIDAHRYTDSLRSVSLRSDVADLNMNGDFSFNDLLPSLTNFAVAYIPSAKNELIDRVNQEDFTFDLTLKNTSILSSLFFPTVQVSPLSRFNGNYNSENQLINFYGFIPTLTLGSNQLQNITVTGESPEEKLILNTTINRLVITDSTELENINLKIISANDSLQTHLTWQNDDFEEYKADLTLNTVFDGFSKSVNQFQNSYIIIKDTLWTFNSDNEIIIDTTSISISRLKVGSLIEEFSIEGNISENPQDSLIVSFDKMSLSYLENIIPASAIQLKGAISGNLLLKDLYNKPIITSNINVAEFVINENYIGNGRLKTAYDIDEKVIKSTGYFGNTNQPMLKFNGSYYPNKKQDNVIITAVFSKAPLNIFEQYTTDYLSNVSGTFNGTVLLNGNISLPQLQGKLKLNEAKFKVDYLNTNYVINDEVIIEPDFFGFNLIKIFDEKGNSAIATGTAFHEAYENFSLDIGLELDNFLVLNTQLTDNDLYYGKANVSGLANISGYADNLIFEMNIKTEKNTRLNIPLSEGTEVYSSDFLTFVKKDQIYQSQQEYQVNLNGIVMNFDLTVTPEAEVRLIFDEQIGDVIKGRGNGNIKMQITTLGDFEMYGQYVIDEGDYLFTLQNLINKKFILEKGGQITWNGDPFEANMDLSAIYKLRSSLYDILPDDTSGTYKRRVPVTLQLNMEGRLMNPDIDFDIELPTADEETKQRLRSVLYVNSSEVNKQEMNKQVFSLLILNRFARPAGLNQQYEHANVGATSSSELLSNQLSNWLSRISDDVDIGVNYRPGDELSSDEYEVALSTQIFNDRVTLDGNVGYSSNNYQLTESSSGLIGEFSVEYKISKDGRFRLRGFNRSNNNSLLINNSPYTQGAGLFYREEFNNFTELVEKYKKLIFGGKKE</sequence>
<reference evidence="7 8" key="1">
    <citation type="submission" date="2019-12" db="EMBL/GenBank/DDBJ databases">
        <authorList>
            <person name="Zhao J."/>
        </authorList>
    </citation>
    <scope>NUCLEOTIDE SEQUENCE [LARGE SCALE GENOMIC DNA]</scope>
    <source>
        <strain evidence="7 8">S-15</strain>
    </source>
</reference>
<evidence type="ECO:0000256" key="3">
    <source>
        <dbReference type="ARBA" id="ARBA00022989"/>
    </source>
</evidence>
<gene>
    <name evidence="7" type="ORF">GQN54_12810</name>
</gene>
<protein>
    <recommendedName>
        <fullName evidence="6">Translocation and assembly module TamB C-terminal domain-containing protein</fullName>
    </recommendedName>
</protein>
<evidence type="ECO:0000256" key="4">
    <source>
        <dbReference type="ARBA" id="ARBA00023136"/>
    </source>
</evidence>
<dbReference type="GO" id="GO:0005886">
    <property type="term" value="C:plasma membrane"/>
    <property type="evidence" value="ECO:0007669"/>
    <property type="project" value="InterPro"/>
</dbReference>
<evidence type="ECO:0000313" key="8">
    <source>
        <dbReference type="Proteomes" id="UP000470771"/>
    </source>
</evidence>
<proteinExistence type="predicted"/>
<comment type="subcellular location">
    <subcellularLocation>
        <location evidence="1">Membrane</location>
        <topology evidence="1">Single-pass membrane protein</topology>
    </subcellularLocation>
</comment>
<keyword evidence="8" id="KW-1185">Reference proteome</keyword>
<dbReference type="Pfam" id="PF04357">
    <property type="entry name" value="TamB"/>
    <property type="match status" value="1"/>
</dbReference>
<evidence type="ECO:0000256" key="1">
    <source>
        <dbReference type="ARBA" id="ARBA00004167"/>
    </source>
</evidence>
<dbReference type="GO" id="GO:0009306">
    <property type="term" value="P:protein secretion"/>
    <property type="evidence" value="ECO:0007669"/>
    <property type="project" value="InterPro"/>
</dbReference>
<feature type="domain" description="Translocation and assembly module TamB C-terminal" evidence="6">
    <location>
        <begin position="1044"/>
        <end position="1477"/>
    </location>
</feature>
<keyword evidence="3 5" id="KW-1133">Transmembrane helix</keyword>
<keyword evidence="2 5" id="KW-0812">Transmembrane</keyword>
<dbReference type="PANTHER" id="PTHR36985:SF1">
    <property type="entry name" value="TRANSLOCATION AND ASSEMBLY MODULE SUBUNIT TAMB"/>
    <property type="match status" value="1"/>
</dbReference>
<organism evidence="7 8">
    <name type="scientific">Acidiluteibacter ferrifornacis</name>
    <dbReference type="NCBI Taxonomy" id="2692424"/>
    <lineage>
        <taxon>Bacteria</taxon>
        <taxon>Pseudomonadati</taxon>
        <taxon>Bacteroidota</taxon>
        <taxon>Flavobacteriia</taxon>
        <taxon>Flavobacteriales</taxon>
        <taxon>Cryomorphaceae</taxon>
        <taxon>Acidiluteibacter</taxon>
    </lineage>
</organism>
<evidence type="ECO:0000256" key="2">
    <source>
        <dbReference type="ARBA" id="ARBA00022692"/>
    </source>
</evidence>
<feature type="transmembrane region" description="Helical" evidence="5">
    <location>
        <begin position="20"/>
        <end position="42"/>
    </location>
</feature>